<accession>F6D3Z0</accession>
<sequence length="164" mass="19061">MQMRKPIKKRIKKYRKKESNKVLIFTCLVLLAVTVLTVGMLLQSPSAAAQTNSNGPKLIDSGSTIGYDTYAYGNFKYEWRTYEYNNQHFIIQGTLYLQDEGRTVKQTQDVKKFSDETVVILAIPKWTGKNNYETVTTNWGYYTVTDYYWNVLRPRMVIRGPYGL</sequence>
<gene>
    <name evidence="1" type="ordered locus">MSWAN_2159</name>
</gene>
<reference evidence="1 2" key="1">
    <citation type="journal article" date="2014" name="Int. J. Syst. Evol. Microbiol.">
        <title>Methanobacterium paludis sp. nov. and a novel strain of Methanobacterium lacus isolated from northern peatlands.</title>
        <authorList>
            <person name="Cadillo-Quiroz H."/>
            <person name="Brauer S.L."/>
            <person name="Goodson N."/>
            <person name="Yavitt J.B."/>
            <person name="Zinder S.H."/>
        </authorList>
    </citation>
    <scope>NUCLEOTIDE SEQUENCE [LARGE SCALE GENOMIC DNA]</scope>
    <source>
        <strain evidence="2">DSM 25820 / JCM 18151 / SWAN1</strain>
    </source>
</reference>
<dbReference type="RefSeq" id="WP_013826666.1">
    <property type="nucleotide sequence ID" value="NC_015574.1"/>
</dbReference>
<dbReference type="KEGG" id="mew:MSWAN_2159"/>
<dbReference type="AlphaFoldDB" id="F6D3Z0"/>
<dbReference type="eggNOG" id="arCOG11306">
    <property type="taxonomic scope" value="Archaea"/>
</dbReference>
<protein>
    <submittedName>
        <fullName evidence="1">Uncharacterized protein</fullName>
    </submittedName>
</protein>
<keyword evidence="2" id="KW-1185">Reference proteome</keyword>
<dbReference type="OrthoDB" id="71372at2157"/>
<dbReference type="HOGENOM" id="CLU_1615331_0_0_2"/>
<dbReference type="GeneID" id="10669682"/>
<organism evidence="1 2">
    <name type="scientific">Methanobacterium paludis (strain DSM 25820 / JCM 18151 / SWAN1)</name>
    <dbReference type="NCBI Taxonomy" id="868131"/>
    <lineage>
        <taxon>Archaea</taxon>
        <taxon>Methanobacteriati</taxon>
        <taxon>Methanobacteriota</taxon>
        <taxon>Methanomada group</taxon>
        <taxon>Methanobacteria</taxon>
        <taxon>Methanobacteriales</taxon>
        <taxon>Methanobacteriaceae</taxon>
        <taxon>Methanobacterium</taxon>
    </lineage>
</organism>
<dbReference type="Proteomes" id="UP000009231">
    <property type="component" value="Chromosome"/>
</dbReference>
<name>F6D3Z0_METPW</name>
<evidence type="ECO:0000313" key="2">
    <source>
        <dbReference type="Proteomes" id="UP000009231"/>
    </source>
</evidence>
<dbReference type="EMBL" id="CP002772">
    <property type="protein sequence ID" value="AEG19167.1"/>
    <property type="molecule type" value="Genomic_DNA"/>
</dbReference>
<proteinExistence type="predicted"/>
<evidence type="ECO:0000313" key="1">
    <source>
        <dbReference type="EMBL" id="AEG19167.1"/>
    </source>
</evidence>